<feature type="transmembrane region" description="Helical" evidence="1">
    <location>
        <begin position="120"/>
        <end position="142"/>
    </location>
</feature>
<evidence type="ECO:0000256" key="1">
    <source>
        <dbReference type="SAM" id="Phobius"/>
    </source>
</evidence>
<dbReference type="Proteomes" id="UP000699975">
    <property type="component" value="Unassembled WGS sequence"/>
</dbReference>
<name>A0ABS6SLC4_9SPHN</name>
<keyword evidence="1" id="KW-0472">Membrane</keyword>
<protein>
    <submittedName>
        <fullName evidence="2">DUF2569 family protein</fullName>
    </submittedName>
</protein>
<sequence length="270" mass="30283">MKRLAARLRRALRDYGNSLFARTIPIAQFLETRMIRMALIWLCCTIPLALWKFSNTPSVIHDLGDAMPIVVGYTLVILAPCAGYWIARGAFLGERSLSQPTTRFAIFGRWRRLERGSAEINPAFGIVGFMVSLLIGLLLNVVMRTGEYFVAVPAMSAHAPEWGRTMFLMMTAEVVITSFFYMVCFVMALRKIPLFPRMLLFAWSVDILMQLHIANQLAEVGGLPASVAEPLTDLLNGNVTKVLISAAVWLPYLLLSERVNVTYRHRTAAD</sequence>
<gene>
    <name evidence="2" type="ORF">KCG45_06700</name>
</gene>
<evidence type="ECO:0000313" key="3">
    <source>
        <dbReference type="Proteomes" id="UP000699975"/>
    </source>
</evidence>
<dbReference type="EMBL" id="JAGSPB010000001">
    <property type="protein sequence ID" value="MBV7265864.1"/>
    <property type="molecule type" value="Genomic_DNA"/>
</dbReference>
<comment type="caution">
    <text evidence="2">The sequence shown here is derived from an EMBL/GenBank/DDBJ whole genome shotgun (WGS) entry which is preliminary data.</text>
</comment>
<evidence type="ECO:0000313" key="2">
    <source>
        <dbReference type="EMBL" id="MBV7265864.1"/>
    </source>
</evidence>
<proteinExistence type="predicted"/>
<feature type="transmembrane region" description="Helical" evidence="1">
    <location>
        <begin position="162"/>
        <end position="186"/>
    </location>
</feature>
<dbReference type="RefSeq" id="WP_218316272.1">
    <property type="nucleotide sequence ID" value="NZ_JAGSPB010000001.1"/>
</dbReference>
<accession>A0ABS6SLC4</accession>
<organism evidence="2 3">
    <name type="scientific">Erythrobacter ani</name>
    <dbReference type="NCBI Taxonomy" id="2827235"/>
    <lineage>
        <taxon>Bacteria</taxon>
        <taxon>Pseudomonadati</taxon>
        <taxon>Pseudomonadota</taxon>
        <taxon>Alphaproteobacteria</taxon>
        <taxon>Sphingomonadales</taxon>
        <taxon>Erythrobacteraceae</taxon>
        <taxon>Erythrobacter/Porphyrobacter group</taxon>
        <taxon>Erythrobacter</taxon>
    </lineage>
</organism>
<keyword evidence="3" id="KW-1185">Reference proteome</keyword>
<feature type="transmembrane region" description="Helical" evidence="1">
    <location>
        <begin position="34"/>
        <end position="54"/>
    </location>
</feature>
<keyword evidence="1" id="KW-1133">Transmembrane helix</keyword>
<feature type="transmembrane region" description="Helical" evidence="1">
    <location>
        <begin position="66"/>
        <end position="87"/>
    </location>
</feature>
<keyword evidence="1" id="KW-0812">Transmembrane</keyword>
<reference evidence="2 3" key="1">
    <citation type="submission" date="2021-04" db="EMBL/GenBank/DDBJ databases">
        <authorList>
            <person name="Pira H."/>
            <person name="Risdian C."/>
            <person name="Wink J."/>
        </authorList>
    </citation>
    <scope>NUCLEOTIDE SEQUENCE [LARGE SCALE GENOMIC DNA]</scope>
    <source>
        <strain evidence="2 3">WH131</strain>
    </source>
</reference>